<evidence type="ECO:0000313" key="2">
    <source>
        <dbReference type="Ensembl" id="ENSGMOP00000067384.1"/>
    </source>
</evidence>
<reference evidence="2" key="2">
    <citation type="submission" date="2025-09" db="UniProtKB">
        <authorList>
            <consortium name="Ensembl"/>
        </authorList>
    </citation>
    <scope>IDENTIFICATION</scope>
</reference>
<dbReference type="Ensembl" id="ENSGMOT00000064037.1">
    <property type="protein sequence ID" value="ENSGMOP00000067384.1"/>
    <property type="gene ID" value="ENSGMOG00000032139.1"/>
</dbReference>
<dbReference type="AlphaFoldDB" id="A0A8C5CUY3"/>
<sequence length="386" mass="44686">MVDDWCNEITQKKMIGTVFLDFSAAFDILDHELLLAKLKRYGFSSSALLIIKSYLSERWQMVYFNGSESDLKQVRHGVPQGSCLGPLLYSIFTNDFPLALKTARMTMYADDTTIYLAERTIDGLNRKLSEEMKLVTEWVNCNGLILNVSKTTSMVIGSNYSLRSNPELNVMINNKLIKHVKEVKLLGIIIDHTLSWDMHIKRIITKIGNILSMIRRCSKYLTTQITKQVIQALVLSHMDYCTVVWSNTSLANIRKLQLIQNKAARVALMYGIRSNICLMHASLGWLDVKHRLSYLLMVFLKNIITTKMPYILYRKLSFSSNIHNYSTRHAAGGYFILPRALSQGTVLYRAMKEWNALPPNYVMQQRNMVSFKMKLRDYYFDRNFDY</sequence>
<proteinExistence type="predicted"/>
<reference evidence="2" key="1">
    <citation type="submission" date="2025-08" db="UniProtKB">
        <authorList>
            <consortium name="Ensembl"/>
        </authorList>
    </citation>
    <scope>IDENTIFICATION</scope>
</reference>
<name>A0A8C5CUY3_GADMO</name>
<dbReference type="SUPFAM" id="SSF56672">
    <property type="entry name" value="DNA/RNA polymerases"/>
    <property type="match status" value="1"/>
</dbReference>
<dbReference type="GeneTree" id="ENSGT01060000248530"/>
<protein>
    <recommendedName>
        <fullName evidence="1">Reverse transcriptase domain-containing protein</fullName>
    </recommendedName>
</protein>
<dbReference type="PANTHER" id="PTHR33332">
    <property type="entry name" value="REVERSE TRANSCRIPTASE DOMAIN-CONTAINING PROTEIN"/>
    <property type="match status" value="1"/>
</dbReference>
<dbReference type="OMA" id="NICLMHA"/>
<organism evidence="2 3">
    <name type="scientific">Gadus morhua</name>
    <name type="common">Atlantic cod</name>
    <dbReference type="NCBI Taxonomy" id="8049"/>
    <lineage>
        <taxon>Eukaryota</taxon>
        <taxon>Metazoa</taxon>
        <taxon>Chordata</taxon>
        <taxon>Craniata</taxon>
        <taxon>Vertebrata</taxon>
        <taxon>Euteleostomi</taxon>
        <taxon>Actinopterygii</taxon>
        <taxon>Neopterygii</taxon>
        <taxon>Teleostei</taxon>
        <taxon>Neoteleostei</taxon>
        <taxon>Acanthomorphata</taxon>
        <taxon>Zeiogadaria</taxon>
        <taxon>Gadariae</taxon>
        <taxon>Gadiformes</taxon>
        <taxon>Gadoidei</taxon>
        <taxon>Gadidae</taxon>
        <taxon>Gadus</taxon>
    </lineage>
</organism>
<keyword evidence="3" id="KW-1185">Reference proteome</keyword>
<dbReference type="InterPro" id="IPR043502">
    <property type="entry name" value="DNA/RNA_pol_sf"/>
</dbReference>
<evidence type="ECO:0000259" key="1">
    <source>
        <dbReference type="PROSITE" id="PS50878"/>
    </source>
</evidence>
<feature type="domain" description="Reverse transcriptase" evidence="1">
    <location>
        <begin position="1"/>
        <end position="190"/>
    </location>
</feature>
<evidence type="ECO:0000313" key="3">
    <source>
        <dbReference type="Proteomes" id="UP000694546"/>
    </source>
</evidence>
<dbReference type="InterPro" id="IPR000477">
    <property type="entry name" value="RT_dom"/>
</dbReference>
<dbReference type="PROSITE" id="PS50878">
    <property type="entry name" value="RT_POL"/>
    <property type="match status" value="1"/>
</dbReference>
<dbReference type="Proteomes" id="UP000694546">
    <property type="component" value="Chromosome 16"/>
</dbReference>
<accession>A0A8C5CUY3</accession>
<dbReference type="Pfam" id="PF00078">
    <property type="entry name" value="RVT_1"/>
    <property type="match status" value="1"/>
</dbReference>